<dbReference type="SUPFAM" id="SSF56112">
    <property type="entry name" value="Protein kinase-like (PK-like)"/>
    <property type="match status" value="1"/>
</dbReference>
<keyword evidence="18" id="KW-1185">Reference proteome</keyword>
<dbReference type="Pfam" id="PF12819">
    <property type="entry name" value="Malectin_like"/>
    <property type="match status" value="1"/>
</dbReference>
<dbReference type="EMBL" id="KI397142">
    <property type="protein sequence ID" value="ERM96457.1"/>
    <property type="molecule type" value="Genomic_DNA"/>
</dbReference>
<dbReference type="InterPro" id="IPR024788">
    <property type="entry name" value="Malectin-like_Carb-bd_dom"/>
</dbReference>
<evidence type="ECO:0000313" key="17">
    <source>
        <dbReference type="EMBL" id="ERM96457.1"/>
    </source>
</evidence>
<dbReference type="FunFam" id="2.60.120.430:FF:000001">
    <property type="entry name" value="Receptor-like protein kinase FERONIA"/>
    <property type="match status" value="1"/>
</dbReference>
<dbReference type="GO" id="GO:0004672">
    <property type="term" value="F:protein kinase activity"/>
    <property type="evidence" value="ECO:0000318"/>
    <property type="project" value="GO_Central"/>
</dbReference>
<reference evidence="18" key="1">
    <citation type="journal article" date="2013" name="Science">
        <title>The Amborella genome and the evolution of flowering plants.</title>
        <authorList>
            <consortium name="Amborella Genome Project"/>
        </authorList>
    </citation>
    <scope>NUCLEOTIDE SEQUENCE [LARGE SCALE GENOMIC DNA]</scope>
</reference>
<feature type="binding site" evidence="12">
    <location>
        <position position="501"/>
    </location>
    <ligand>
        <name>ATP</name>
        <dbReference type="ChEBI" id="CHEBI:30616"/>
    </ligand>
</feature>
<dbReference type="CDD" id="cd14066">
    <property type="entry name" value="STKc_IRAK"/>
    <property type="match status" value="1"/>
</dbReference>
<dbReference type="GO" id="GO:0005886">
    <property type="term" value="C:plasma membrane"/>
    <property type="evidence" value="ECO:0000318"/>
    <property type="project" value="GO_Central"/>
</dbReference>
<feature type="compositionally biased region" description="Basic and acidic residues" evidence="13">
    <location>
        <begin position="778"/>
        <end position="789"/>
    </location>
</feature>
<dbReference type="FunFam" id="3.30.200.20:FF:000039">
    <property type="entry name" value="receptor-like protein kinase FERONIA"/>
    <property type="match status" value="1"/>
</dbReference>
<evidence type="ECO:0000256" key="14">
    <source>
        <dbReference type="SAM" id="Phobius"/>
    </source>
</evidence>
<evidence type="ECO:0000256" key="13">
    <source>
        <dbReference type="SAM" id="MobiDB-lite"/>
    </source>
</evidence>
<keyword evidence="3" id="KW-0808">Transferase</keyword>
<proteinExistence type="predicted"/>
<feature type="region of interest" description="Disordered" evidence="13">
    <location>
        <begin position="762"/>
        <end position="799"/>
    </location>
</feature>
<dbReference type="InterPro" id="IPR001245">
    <property type="entry name" value="Ser-Thr/Tyr_kinase_cat_dom"/>
</dbReference>
<evidence type="ECO:0000256" key="15">
    <source>
        <dbReference type="SAM" id="SignalP"/>
    </source>
</evidence>
<dbReference type="Gene3D" id="2.60.120.430">
    <property type="entry name" value="Galactose-binding lectin"/>
    <property type="match status" value="2"/>
</dbReference>
<dbReference type="KEGG" id="atr:18424391"/>
<keyword evidence="11" id="KW-0325">Glycoprotein</keyword>
<dbReference type="Gene3D" id="3.30.200.20">
    <property type="entry name" value="Phosphorylase Kinase, domain 1"/>
    <property type="match status" value="1"/>
</dbReference>
<evidence type="ECO:0000256" key="3">
    <source>
        <dbReference type="ARBA" id="ARBA00022679"/>
    </source>
</evidence>
<evidence type="ECO:0000256" key="5">
    <source>
        <dbReference type="ARBA" id="ARBA00022729"/>
    </source>
</evidence>
<feature type="chain" id="PRO_5004807744" description="Protein kinase domain-containing protein" evidence="15">
    <location>
        <begin position="20"/>
        <end position="813"/>
    </location>
</feature>
<dbReference type="SMART" id="SM00220">
    <property type="entry name" value="S_TKc"/>
    <property type="match status" value="1"/>
</dbReference>
<dbReference type="Proteomes" id="UP000017836">
    <property type="component" value="Unassembled WGS sequence"/>
</dbReference>
<evidence type="ECO:0000256" key="8">
    <source>
        <dbReference type="ARBA" id="ARBA00022840"/>
    </source>
</evidence>
<keyword evidence="5 15" id="KW-0732">Signal</keyword>
<dbReference type="PANTHER" id="PTHR47989:SF62">
    <property type="entry name" value="OS05G0423500 PROTEIN"/>
    <property type="match status" value="1"/>
</dbReference>
<evidence type="ECO:0000256" key="10">
    <source>
        <dbReference type="ARBA" id="ARBA00023136"/>
    </source>
</evidence>
<protein>
    <recommendedName>
        <fullName evidence="16">Protein kinase domain-containing protein</fullName>
    </recommendedName>
</protein>
<evidence type="ECO:0000313" key="18">
    <source>
        <dbReference type="Proteomes" id="UP000017836"/>
    </source>
</evidence>
<dbReference type="GO" id="GO:0004674">
    <property type="term" value="F:protein serine/threonine kinase activity"/>
    <property type="evidence" value="ECO:0007669"/>
    <property type="project" value="UniProtKB-KW"/>
</dbReference>
<gene>
    <name evidence="17" type="ORF">AMTR_s00001p00255030</name>
</gene>
<comment type="subcellular location">
    <subcellularLocation>
        <location evidence="1">Membrane</location>
        <topology evidence="1">Single-pass membrane protein</topology>
    </subcellularLocation>
</comment>
<dbReference type="Gene3D" id="1.10.510.10">
    <property type="entry name" value="Transferase(Phosphotransferase) domain 1"/>
    <property type="match status" value="1"/>
</dbReference>
<feature type="domain" description="Protein kinase" evidence="16">
    <location>
        <begin position="473"/>
        <end position="749"/>
    </location>
</feature>
<evidence type="ECO:0000256" key="6">
    <source>
        <dbReference type="ARBA" id="ARBA00022741"/>
    </source>
</evidence>
<feature type="transmembrane region" description="Helical" evidence="14">
    <location>
        <begin position="393"/>
        <end position="417"/>
    </location>
</feature>
<evidence type="ECO:0000259" key="16">
    <source>
        <dbReference type="PROSITE" id="PS50011"/>
    </source>
</evidence>
<keyword evidence="2" id="KW-0723">Serine/threonine-protein kinase</keyword>
<dbReference type="FunFam" id="1.10.510.10:FF:000058">
    <property type="entry name" value="Receptor-like protein kinase FERONIA"/>
    <property type="match status" value="1"/>
</dbReference>
<evidence type="ECO:0000256" key="1">
    <source>
        <dbReference type="ARBA" id="ARBA00004167"/>
    </source>
</evidence>
<dbReference type="PROSITE" id="PS00108">
    <property type="entry name" value="PROTEIN_KINASE_ST"/>
    <property type="match status" value="1"/>
</dbReference>
<dbReference type="AlphaFoldDB" id="W1NKV1"/>
<dbReference type="PANTHER" id="PTHR47989">
    <property type="entry name" value="OS01G0750732 PROTEIN"/>
    <property type="match status" value="1"/>
</dbReference>
<dbReference type="OrthoDB" id="640180at2759"/>
<evidence type="ECO:0000256" key="9">
    <source>
        <dbReference type="ARBA" id="ARBA00022989"/>
    </source>
</evidence>
<evidence type="ECO:0000256" key="11">
    <source>
        <dbReference type="ARBA" id="ARBA00023180"/>
    </source>
</evidence>
<dbReference type="Pfam" id="PF07714">
    <property type="entry name" value="PK_Tyr_Ser-Thr"/>
    <property type="match status" value="1"/>
</dbReference>
<dbReference type="GO" id="GO:0005524">
    <property type="term" value="F:ATP binding"/>
    <property type="evidence" value="ECO:0007669"/>
    <property type="project" value="UniProtKB-UniRule"/>
</dbReference>
<dbReference type="InterPro" id="IPR017441">
    <property type="entry name" value="Protein_kinase_ATP_BS"/>
</dbReference>
<dbReference type="OMA" id="MAIMEDM"/>
<evidence type="ECO:0000256" key="4">
    <source>
        <dbReference type="ARBA" id="ARBA00022692"/>
    </source>
</evidence>
<keyword evidence="10 14" id="KW-0472">Membrane</keyword>
<organism evidence="17 18">
    <name type="scientific">Amborella trichopoda</name>
    <dbReference type="NCBI Taxonomy" id="13333"/>
    <lineage>
        <taxon>Eukaryota</taxon>
        <taxon>Viridiplantae</taxon>
        <taxon>Streptophyta</taxon>
        <taxon>Embryophyta</taxon>
        <taxon>Tracheophyta</taxon>
        <taxon>Spermatophyta</taxon>
        <taxon>Magnoliopsida</taxon>
        <taxon>Amborellales</taxon>
        <taxon>Amborellaceae</taxon>
        <taxon>Amborella</taxon>
    </lineage>
</organism>
<dbReference type="HOGENOM" id="CLU_000288_42_1_1"/>
<dbReference type="PROSITE" id="PS50011">
    <property type="entry name" value="PROTEIN_KINASE_DOM"/>
    <property type="match status" value="1"/>
</dbReference>
<evidence type="ECO:0000256" key="7">
    <source>
        <dbReference type="ARBA" id="ARBA00022777"/>
    </source>
</evidence>
<keyword evidence="4 14" id="KW-0812">Transmembrane</keyword>
<keyword evidence="7" id="KW-0418">Kinase</keyword>
<dbReference type="InterPro" id="IPR008271">
    <property type="entry name" value="Ser/Thr_kinase_AS"/>
</dbReference>
<feature type="signal peptide" evidence="15">
    <location>
        <begin position="1"/>
        <end position="19"/>
    </location>
</feature>
<dbReference type="InterPro" id="IPR011009">
    <property type="entry name" value="Kinase-like_dom_sf"/>
</dbReference>
<dbReference type="STRING" id="13333.W1NKV1"/>
<sequence length="813" mass="90822">MEKLQSLLLCVWFLPLSLAFNPIDNFLINCGSTSNTTVDRRVFVHDQYFSHSDSVSANSQPGLYNSARVSTLPFFYTFKVSSHGFHMLRLHFSPFRDRKYDLGLSVFSVSTLGFELLHDFRPPTNSTVVFKEYIIPVKSDTLVLNFLPSAENSDPNSANYAFVNAIELFSLPNDFIPDSVSMVPSRRRLSNLPDQALETVYRINMGGPKITPWNDTMWRTWIPDTEYLFLKSSASPIVYTGPIHYSGLLTKEIAPEKVYSTAQHMVQLGIVSQKFNLTWVFTVDPTFQYMVRFHFCDILSRSLNNLYFNVYINDFLAIPVLDLSTVTVQTLATPYYADSVADADESEGTLRVSVGLSEDNNLRSKDAILNGLEIMKLIANPIGVSHGGSNTRLGIILGSVLGGLFVLSLFLVAVLLVSKKRRSKKEESVKWTPLAIDGGKSFSIGTNTTCPARNLNFGLSISFSEIQFATCNFDEQFVIGVGGFGKVFKGVLRDGTKVAVKRASKGSKQGVSEFETEVRLLSSIRHRHLVSLIGYCEEQAEMILVYEYMENGSLKHQLYGDDLPALSWKQRLEICIGAARGLHYLHTGSSQKIIHRDVKSANILLDENFTAKVADFGISKLGPDNGESDQTHVSTLVKGSFGYFDPEYFKTQQLTEKSDVYSFGVVLLEILCARAAIDPYLPTEQANLADWAMKWQKKGLIEKVIDPRLVGKINPCSLRKVGETAEKCLAEYGVDRPSMADVLWNLEYALQLQQTAIEREPYEDSTNMSTEFPSEVAQPRHFDNLKDGTETSDEGSDLATSQVFSQLLTSLGR</sequence>
<accession>W1NKV1</accession>
<dbReference type="Gramene" id="ERM96457">
    <property type="protein sequence ID" value="ERM96457"/>
    <property type="gene ID" value="AMTR_s00001p00255030"/>
</dbReference>
<dbReference type="eggNOG" id="KOG1187">
    <property type="taxonomic scope" value="Eukaryota"/>
</dbReference>
<keyword evidence="9 14" id="KW-1133">Transmembrane helix</keyword>
<keyword evidence="8 12" id="KW-0067">ATP-binding</keyword>
<dbReference type="InterPro" id="IPR000719">
    <property type="entry name" value="Prot_kinase_dom"/>
</dbReference>
<keyword evidence="6 12" id="KW-0547">Nucleotide-binding</keyword>
<name>W1NKV1_AMBTC</name>
<evidence type="ECO:0000256" key="12">
    <source>
        <dbReference type="PROSITE-ProRule" id="PRU10141"/>
    </source>
</evidence>
<dbReference type="PROSITE" id="PS00107">
    <property type="entry name" value="PROTEIN_KINASE_ATP"/>
    <property type="match status" value="1"/>
</dbReference>
<evidence type="ECO:0000256" key="2">
    <source>
        <dbReference type="ARBA" id="ARBA00022527"/>
    </source>
</evidence>